<keyword evidence="1" id="KW-1133">Transmembrane helix</keyword>
<dbReference type="Proteomes" id="UP001058533">
    <property type="component" value="Chromosome"/>
</dbReference>
<sequence>MPTSTLATTLLTIAMIGAFALVFGGIALIQRAERLKGTLMIGVALVLVGNVLIWTA</sequence>
<evidence type="ECO:0000313" key="2">
    <source>
        <dbReference type="EMBL" id="UUL83247.1"/>
    </source>
</evidence>
<protein>
    <submittedName>
        <fullName evidence="2">Uncharacterized protein</fullName>
    </submittedName>
</protein>
<proteinExistence type="predicted"/>
<feature type="transmembrane region" description="Helical" evidence="1">
    <location>
        <begin position="38"/>
        <end position="55"/>
    </location>
</feature>
<accession>A0ABY5L8Y6</accession>
<keyword evidence="3" id="KW-1185">Reference proteome</keyword>
<keyword evidence="1" id="KW-0812">Transmembrane</keyword>
<evidence type="ECO:0000313" key="3">
    <source>
        <dbReference type="Proteomes" id="UP001058533"/>
    </source>
</evidence>
<gene>
    <name evidence="2" type="ORF">NMP03_03170</name>
</gene>
<evidence type="ECO:0000256" key="1">
    <source>
        <dbReference type="SAM" id="Phobius"/>
    </source>
</evidence>
<keyword evidence="1" id="KW-0472">Membrane</keyword>
<dbReference type="EMBL" id="CP101740">
    <property type="protein sequence ID" value="UUL83247.1"/>
    <property type="molecule type" value="Genomic_DNA"/>
</dbReference>
<organism evidence="2 3">
    <name type="scientific">Sphingomonas qomolangmaensis</name>
    <dbReference type="NCBI Taxonomy" id="2918765"/>
    <lineage>
        <taxon>Bacteria</taxon>
        <taxon>Pseudomonadati</taxon>
        <taxon>Pseudomonadota</taxon>
        <taxon>Alphaproteobacteria</taxon>
        <taxon>Sphingomonadales</taxon>
        <taxon>Sphingomonadaceae</taxon>
        <taxon>Sphingomonas</taxon>
    </lineage>
</organism>
<feature type="transmembrane region" description="Helical" evidence="1">
    <location>
        <begin position="6"/>
        <end position="29"/>
    </location>
</feature>
<reference evidence="2" key="1">
    <citation type="submission" date="2022-07" db="EMBL/GenBank/DDBJ databases">
        <title>Sphingomonas sp. nov., a novel bacterium isolated from the north slope of the Mount Everest.</title>
        <authorList>
            <person name="Cui X."/>
            <person name="Liu Y."/>
        </authorList>
    </citation>
    <scope>NUCLEOTIDE SEQUENCE</scope>
    <source>
        <strain evidence="2">S5-59</strain>
    </source>
</reference>
<name>A0ABY5L8Y6_9SPHN</name>
<dbReference type="RefSeq" id="WP_256507090.1">
    <property type="nucleotide sequence ID" value="NZ_CP101740.1"/>
</dbReference>